<keyword evidence="9 11" id="KW-0472">Membrane</keyword>
<keyword evidence="15" id="KW-1185">Reference proteome</keyword>
<evidence type="ECO:0000256" key="6">
    <source>
        <dbReference type="ARBA" id="ARBA00022729"/>
    </source>
</evidence>
<evidence type="ECO:0000256" key="3">
    <source>
        <dbReference type="ARBA" id="ARBA00005610"/>
    </source>
</evidence>
<gene>
    <name evidence="14" type="ORF">ONB1V03_LOCUS13848</name>
</gene>
<evidence type="ECO:0000256" key="13">
    <source>
        <dbReference type="SAM" id="SignalP"/>
    </source>
</evidence>
<dbReference type="EMBL" id="CAJPVJ010012591">
    <property type="protein sequence ID" value="CAG2174404.1"/>
    <property type="molecule type" value="Genomic_DNA"/>
</dbReference>
<feature type="signal peptide" evidence="13">
    <location>
        <begin position="1"/>
        <end position="20"/>
    </location>
</feature>
<evidence type="ECO:0000256" key="10">
    <source>
        <dbReference type="ARBA" id="ARBA00023180"/>
    </source>
</evidence>
<dbReference type="Proteomes" id="UP000728032">
    <property type="component" value="Unassembled WGS sequence"/>
</dbReference>
<keyword evidence="6 13" id="KW-0732">Signal</keyword>
<evidence type="ECO:0000256" key="9">
    <source>
        <dbReference type="ARBA" id="ARBA00023136"/>
    </source>
</evidence>
<comment type="subcellular location">
    <subcellularLocation>
        <location evidence="2">Endoplasmic reticulum membrane</location>
        <topology evidence="2">Single-pass type I membrane protein</topology>
    </subcellularLocation>
</comment>
<dbReference type="PANTHER" id="PTHR12861">
    <property type="entry name" value="TRANSLOCON-ASSOCIATED PROTEIN, BETA SUBUNIT PRECURSOR TRAP-BETA SIGNAL SEQUENCE RECEPTOR BETA SUBUNIT"/>
    <property type="match status" value="1"/>
</dbReference>
<comment type="function">
    <text evidence="1 11">TRAP proteins are part of a complex whose function is to bind calcium to the ER membrane and thereby regulate the retention of ER resident proteins.</text>
</comment>
<protein>
    <recommendedName>
        <fullName evidence="4 11">Translocon-associated protein subunit beta</fullName>
        <shortName evidence="11">TRAP-beta</shortName>
    </recommendedName>
    <alternativeName>
        <fullName evidence="11">Signal sequence receptor subunit beta</fullName>
    </alternativeName>
</protein>
<evidence type="ECO:0000256" key="5">
    <source>
        <dbReference type="ARBA" id="ARBA00022692"/>
    </source>
</evidence>
<evidence type="ECO:0000256" key="7">
    <source>
        <dbReference type="ARBA" id="ARBA00022824"/>
    </source>
</evidence>
<dbReference type="GO" id="GO:0005789">
    <property type="term" value="C:endoplasmic reticulum membrane"/>
    <property type="evidence" value="ECO:0007669"/>
    <property type="project" value="UniProtKB-SubCell"/>
</dbReference>
<proteinExistence type="inferred from homology"/>
<dbReference type="InterPro" id="IPR008856">
    <property type="entry name" value="TRAP_beta"/>
</dbReference>
<dbReference type="EMBL" id="OC927416">
    <property type="protein sequence ID" value="CAD7657218.1"/>
    <property type="molecule type" value="Genomic_DNA"/>
</dbReference>
<comment type="subunit">
    <text evidence="11">Heterotetramer of TRAP-alpha, TRAP-beta, TRAP-delta and TRAP-gamma.</text>
</comment>
<evidence type="ECO:0000256" key="2">
    <source>
        <dbReference type="ARBA" id="ARBA00004115"/>
    </source>
</evidence>
<evidence type="ECO:0000313" key="15">
    <source>
        <dbReference type="Proteomes" id="UP000728032"/>
    </source>
</evidence>
<comment type="similarity">
    <text evidence="3 11">Belongs to the TRAP-beta family.</text>
</comment>
<keyword evidence="5 12" id="KW-0812">Transmembrane</keyword>
<sequence>MVKVLLISAFCLALNVLVLAEEEAVTAARLLIEKQILNKYLVENRDIVVNYNIFNVGQSPAIDVHITDNSFSSEHFDVMSGVLKVTIARLGPGSNITHTSVVRPKAGIWGRFNFTAGEVTYLVSEDSKDIQLGYTSEPGEGFIVSLKEFDRRFSPHVLDWAAFAIMTLPSLLFPFLLWYRSKSKYESIVSSKQANKKH</sequence>
<dbReference type="PIRSF" id="PIRSF016400">
    <property type="entry name" value="TRAP_beta"/>
    <property type="match status" value="1"/>
</dbReference>
<evidence type="ECO:0000256" key="1">
    <source>
        <dbReference type="ARBA" id="ARBA00002838"/>
    </source>
</evidence>
<evidence type="ECO:0000313" key="14">
    <source>
        <dbReference type="EMBL" id="CAD7657218.1"/>
    </source>
</evidence>
<dbReference type="AlphaFoldDB" id="A0A7R9MCI6"/>
<dbReference type="PANTHER" id="PTHR12861:SF3">
    <property type="entry name" value="TRANSLOCON-ASSOCIATED PROTEIN SUBUNIT BETA"/>
    <property type="match status" value="1"/>
</dbReference>
<keyword evidence="7 11" id="KW-0256">Endoplasmic reticulum</keyword>
<accession>A0A7R9MCI6</accession>
<keyword evidence="8 12" id="KW-1133">Transmembrane helix</keyword>
<feature type="transmembrane region" description="Helical" evidence="12">
    <location>
        <begin position="160"/>
        <end position="179"/>
    </location>
</feature>
<dbReference type="OrthoDB" id="5860827at2759"/>
<evidence type="ECO:0000256" key="4">
    <source>
        <dbReference type="ARBA" id="ARBA00021110"/>
    </source>
</evidence>
<evidence type="ECO:0000256" key="12">
    <source>
        <dbReference type="SAM" id="Phobius"/>
    </source>
</evidence>
<organism evidence="14">
    <name type="scientific">Oppiella nova</name>
    <dbReference type="NCBI Taxonomy" id="334625"/>
    <lineage>
        <taxon>Eukaryota</taxon>
        <taxon>Metazoa</taxon>
        <taxon>Ecdysozoa</taxon>
        <taxon>Arthropoda</taxon>
        <taxon>Chelicerata</taxon>
        <taxon>Arachnida</taxon>
        <taxon>Acari</taxon>
        <taxon>Acariformes</taxon>
        <taxon>Sarcoptiformes</taxon>
        <taxon>Oribatida</taxon>
        <taxon>Brachypylina</taxon>
        <taxon>Oppioidea</taxon>
        <taxon>Oppiidae</taxon>
        <taxon>Oppiella</taxon>
    </lineage>
</organism>
<evidence type="ECO:0000256" key="11">
    <source>
        <dbReference type="PIRNR" id="PIRNR016400"/>
    </source>
</evidence>
<evidence type="ECO:0000256" key="8">
    <source>
        <dbReference type="ARBA" id="ARBA00022989"/>
    </source>
</evidence>
<reference evidence="14" key="1">
    <citation type="submission" date="2020-11" db="EMBL/GenBank/DDBJ databases">
        <authorList>
            <person name="Tran Van P."/>
        </authorList>
    </citation>
    <scope>NUCLEOTIDE SEQUENCE</scope>
</reference>
<dbReference type="Pfam" id="PF05753">
    <property type="entry name" value="TRAP_beta"/>
    <property type="match status" value="1"/>
</dbReference>
<keyword evidence="10" id="KW-0325">Glycoprotein</keyword>
<feature type="chain" id="PRO_5035680392" description="Translocon-associated protein subunit beta" evidence="13">
    <location>
        <begin position="21"/>
        <end position="198"/>
    </location>
</feature>
<name>A0A7R9MCI6_9ACAR</name>